<name>Q6Q224_9BACT</name>
<dbReference type="GO" id="GO:0005524">
    <property type="term" value="F:ATP binding"/>
    <property type="evidence" value="ECO:0007669"/>
    <property type="project" value="UniProtKB-KW"/>
</dbReference>
<keyword evidence="5 7" id="KW-0067">ATP-binding</keyword>
<dbReference type="PANTHER" id="PTHR21310:SF41">
    <property type="entry name" value="3'-PHOSPHOTRANSFERASE, PUTATIVE-RELATED"/>
    <property type="match status" value="1"/>
</dbReference>
<evidence type="ECO:0000256" key="1">
    <source>
        <dbReference type="ARBA" id="ARBA00006219"/>
    </source>
</evidence>
<dbReference type="PIRSF" id="PIRSF000706">
    <property type="entry name" value="Kanamycin_kin"/>
    <property type="match status" value="1"/>
</dbReference>
<comment type="similarity">
    <text evidence="1 7">Belongs to the aminoglycoside phosphotransferase family.</text>
</comment>
<dbReference type="GO" id="GO:0016301">
    <property type="term" value="F:kinase activity"/>
    <property type="evidence" value="ECO:0007669"/>
    <property type="project" value="UniProtKB-KW"/>
</dbReference>
<dbReference type="InterPro" id="IPR011009">
    <property type="entry name" value="Kinase-like_dom_sf"/>
</dbReference>
<evidence type="ECO:0000259" key="10">
    <source>
        <dbReference type="Pfam" id="PF01636"/>
    </source>
</evidence>
<keyword evidence="9" id="KW-0460">Magnesium</keyword>
<dbReference type="InterPro" id="IPR002575">
    <property type="entry name" value="Aminoglycoside_PTrfase"/>
</dbReference>
<evidence type="ECO:0000313" key="11">
    <source>
        <dbReference type="EMBL" id="AAS90620.1"/>
    </source>
</evidence>
<evidence type="ECO:0000256" key="6">
    <source>
        <dbReference type="ARBA" id="ARBA00023251"/>
    </source>
</evidence>
<evidence type="ECO:0000256" key="5">
    <source>
        <dbReference type="ARBA" id="ARBA00022840"/>
    </source>
</evidence>
<dbReference type="PANTHER" id="PTHR21310">
    <property type="entry name" value="AMINOGLYCOSIDE PHOSPHOTRANSFERASE-RELATED-RELATED"/>
    <property type="match status" value="1"/>
</dbReference>
<dbReference type="NCBIfam" id="NF033068">
    <property type="entry name" value="APH_3p"/>
    <property type="match status" value="1"/>
</dbReference>
<dbReference type="Pfam" id="PF01636">
    <property type="entry name" value="APH"/>
    <property type="match status" value="1"/>
</dbReference>
<feature type="domain" description="Aminoglycoside phosphotransferase" evidence="10">
    <location>
        <begin position="22"/>
        <end position="248"/>
    </location>
</feature>
<feature type="active site" description="Proton acceptor" evidence="8">
    <location>
        <position position="179"/>
    </location>
</feature>
<evidence type="ECO:0000256" key="2">
    <source>
        <dbReference type="ARBA" id="ARBA00022679"/>
    </source>
</evidence>
<protein>
    <submittedName>
        <fullName evidence="11">Aminoglycoside 3'-phosphotransferase</fullName>
    </submittedName>
</protein>
<keyword evidence="4 7" id="KW-0418">Kinase</keyword>
<dbReference type="AlphaFoldDB" id="Q6Q224"/>
<dbReference type="InterPro" id="IPR051678">
    <property type="entry name" value="AGP_Transferase"/>
</dbReference>
<accession>Q6Q224</accession>
<evidence type="ECO:0000256" key="8">
    <source>
        <dbReference type="PIRSR" id="PIRSR000706-1"/>
    </source>
</evidence>
<organism evidence="11">
    <name type="scientific">uncultured soil bacterium</name>
    <dbReference type="NCBI Taxonomy" id="164851"/>
    <lineage>
        <taxon>Bacteria</taxon>
        <taxon>environmental samples</taxon>
    </lineage>
</organism>
<evidence type="ECO:0000256" key="4">
    <source>
        <dbReference type="ARBA" id="ARBA00022777"/>
    </source>
</evidence>
<feature type="binding site" evidence="9">
    <location>
        <position position="184"/>
    </location>
    <ligand>
        <name>Mg(2+)</name>
        <dbReference type="ChEBI" id="CHEBI:18420"/>
    </ligand>
</feature>
<sequence length="257" mass="29072">MSNELHLPTTLQPYLQHMTPEPIFDGYSGAKVWRWTGQNPTLYLKVDTDLRREKDCLMWLKDEIAVPQVVAWHKTPTAHYLLMTEITGIDATSFEHDPATCVRLMAQGLREFHAIPMANCPLDRRLDVVIDAARANVEQGLVNANDFDSQRLGRTAVDLYAELLATRPASEDLVVVHGDYCLPNIFFAGGRVSGFIDVGRAGVGDRYIDLALAVRSILYNLGDDPQWIDLFFAEYGISTSEIDWAKVEYFKLLDEFF</sequence>
<dbReference type="Gene3D" id="3.30.200.20">
    <property type="entry name" value="Phosphorylase Kinase, domain 1"/>
    <property type="match status" value="1"/>
</dbReference>
<dbReference type="GO" id="GO:0046677">
    <property type="term" value="P:response to antibiotic"/>
    <property type="evidence" value="ECO:0007669"/>
    <property type="project" value="UniProtKB-KW"/>
</dbReference>
<dbReference type="CDD" id="cd05150">
    <property type="entry name" value="APH"/>
    <property type="match status" value="1"/>
</dbReference>
<keyword evidence="2 7" id="KW-0808">Transferase</keyword>
<feature type="binding site" evidence="9">
    <location>
        <position position="197"/>
    </location>
    <ligand>
        <name>Mg(2+)</name>
        <dbReference type="ChEBI" id="CHEBI:18420"/>
    </ligand>
</feature>
<dbReference type="GO" id="GO:0016773">
    <property type="term" value="F:phosphotransferase activity, alcohol group as acceptor"/>
    <property type="evidence" value="ECO:0007669"/>
    <property type="project" value="InterPro"/>
</dbReference>
<proteinExistence type="inferred from homology"/>
<dbReference type="GO" id="GO:0046872">
    <property type="term" value="F:metal ion binding"/>
    <property type="evidence" value="ECO:0007669"/>
    <property type="project" value="UniProtKB-KW"/>
</dbReference>
<keyword evidence="6 7" id="KW-0046">Antibiotic resistance</keyword>
<dbReference type="InterPro" id="IPR024165">
    <property type="entry name" value="Kan/Strep_kinase"/>
</dbReference>
<reference evidence="11" key="1">
    <citation type="journal article" date="2004" name="Environ. Microbiol.">
        <title>Uncultured soil bacteria are a reservoir of new antibiotic resistance genes.</title>
        <authorList>
            <person name="Riesenfeld C.S."/>
            <person name="Goodman R.M."/>
            <person name="Handelsman J."/>
        </authorList>
    </citation>
    <scope>NUCLEOTIDE SEQUENCE</scope>
</reference>
<keyword evidence="9" id="KW-0479">Metal-binding</keyword>
<evidence type="ECO:0000256" key="9">
    <source>
        <dbReference type="PIRSR" id="PIRSR000706-2"/>
    </source>
</evidence>
<dbReference type="EMBL" id="AY566825">
    <property type="protein sequence ID" value="AAS90620.1"/>
    <property type="molecule type" value="Genomic_DNA"/>
</dbReference>
<dbReference type="SUPFAM" id="SSF56112">
    <property type="entry name" value="Protein kinase-like (PK-like)"/>
    <property type="match status" value="1"/>
</dbReference>
<keyword evidence="3 7" id="KW-0547">Nucleotide-binding</keyword>
<evidence type="ECO:0000256" key="3">
    <source>
        <dbReference type="ARBA" id="ARBA00022741"/>
    </source>
</evidence>
<dbReference type="Gene3D" id="3.90.1200.10">
    <property type="match status" value="1"/>
</dbReference>
<evidence type="ECO:0000256" key="7">
    <source>
        <dbReference type="PIRNR" id="PIRNR000706"/>
    </source>
</evidence>